<evidence type="ECO:0000313" key="3">
    <source>
        <dbReference type="Proteomes" id="UP000317573"/>
    </source>
</evidence>
<evidence type="ECO:0000256" key="1">
    <source>
        <dbReference type="SAM" id="SignalP"/>
    </source>
</evidence>
<dbReference type="SUPFAM" id="SSF101898">
    <property type="entry name" value="NHL repeat"/>
    <property type="match status" value="1"/>
</dbReference>
<comment type="caution">
    <text evidence="2">The sequence shown here is derived from an EMBL/GenBank/DDBJ whole genome shotgun (WGS) entry which is preliminary data.</text>
</comment>
<proteinExistence type="predicted"/>
<dbReference type="PROSITE" id="PS51257">
    <property type="entry name" value="PROKAR_LIPOPROTEIN"/>
    <property type="match status" value="1"/>
</dbReference>
<organism evidence="2 3">
    <name type="scientific">Rhodococcus rhodochrous J45</name>
    <dbReference type="NCBI Taxonomy" id="935266"/>
    <lineage>
        <taxon>Bacteria</taxon>
        <taxon>Bacillati</taxon>
        <taxon>Actinomycetota</taxon>
        <taxon>Actinomycetes</taxon>
        <taxon>Mycobacteriales</taxon>
        <taxon>Nocardiaceae</taxon>
        <taxon>Rhodococcus</taxon>
    </lineage>
</organism>
<protein>
    <submittedName>
        <fullName evidence="2">Uncharacterized protein</fullName>
    </submittedName>
</protein>
<gene>
    <name evidence="2" type="ORF">L618_000400002350</name>
</gene>
<evidence type="ECO:0000313" key="2">
    <source>
        <dbReference type="EMBL" id="TWH10754.1"/>
    </source>
</evidence>
<sequence length="478" mass="52039">MRTIRSDDGCSRSRSTRAAIGAIPAAALLLAAGCSTAGSSNEPDTVRVESVAAGDIFDAPHSLTVRPGTSELWVTNSGNDSLTVVDLAEPGSARQLRDGYGEHFTARPSGIAFDEDGDFFAVSNNSNNEVRDIEFVLNPERNSHFKGNNFMGPTLFSAETFALAGQNKQYLDDWPQPGISHDPPDDVPRHQCPAEYWSDSTARCVWPRQGSHLDMLHGNPLSTGITHDHANAYFVLDGCGARDDTNTCRGPGHVARVDFNRDHQEGNGFHGDAVTTRYVDLPYERVDGVPSGMFLHDGWVYYSDTGAGVVRRFRPDSGRYELMVDNWNDSPAGHGEQGPGVIDWSHIENGPGDGDDPETVAAWVERRGNHEAIAGAGDRWIRPMETLSEYSYVWEATREDVTAPDVIGRPAGLAAGDDSWFVSDHSSGRILEFAWDGTPRRVFETGRSGVTGLATTPDGQSLYFADSESDGIYRIDLT</sequence>
<dbReference type="Gene3D" id="2.130.10.10">
    <property type="entry name" value="YVTN repeat-like/Quinoprotein amine dehydrogenase"/>
    <property type="match status" value="1"/>
</dbReference>
<dbReference type="InterPro" id="IPR011042">
    <property type="entry name" value="6-blade_b-propeller_TolB-like"/>
</dbReference>
<dbReference type="RefSeq" id="WP_016693919.1">
    <property type="nucleotide sequence ID" value="NZ_VLJT01000039.1"/>
</dbReference>
<keyword evidence="1" id="KW-0732">Signal</keyword>
<reference evidence="2 3" key="1">
    <citation type="submission" date="2019-07" db="EMBL/GenBank/DDBJ databases">
        <title>Genome sequencing of lignin-degrading bacterial isolates.</title>
        <authorList>
            <person name="Gladden J."/>
        </authorList>
    </citation>
    <scope>NUCLEOTIDE SEQUENCE [LARGE SCALE GENOMIC DNA]</scope>
    <source>
        <strain evidence="2 3">J45</strain>
    </source>
</reference>
<dbReference type="InterPro" id="IPR015943">
    <property type="entry name" value="WD40/YVTN_repeat-like_dom_sf"/>
</dbReference>
<dbReference type="AlphaFoldDB" id="A0A562DMG3"/>
<dbReference type="Proteomes" id="UP000317573">
    <property type="component" value="Unassembled WGS sequence"/>
</dbReference>
<feature type="chain" id="PRO_5039566995" evidence="1">
    <location>
        <begin position="38"/>
        <end position="478"/>
    </location>
</feature>
<accession>A0A562DMG3</accession>
<dbReference type="EMBL" id="VLJT01000039">
    <property type="protein sequence ID" value="TWH10754.1"/>
    <property type="molecule type" value="Genomic_DNA"/>
</dbReference>
<feature type="signal peptide" evidence="1">
    <location>
        <begin position="1"/>
        <end position="37"/>
    </location>
</feature>
<name>A0A562DMG3_RHORH</name>
<dbReference type="Gene3D" id="2.120.10.30">
    <property type="entry name" value="TolB, C-terminal domain"/>
    <property type="match status" value="1"/>
</dbReference>